<comment type="caution">
    <text evidence="2">The sequence shown here is derived from an EMBL/GenBank/DDBJ whole genome shotgun (WGS) entry which is preliminary data.</text>
</comment>
<feature type="region of interest" description="Disordered" evidence="1">
    <location>
        <begin position="1"/>
        <end position="76"/>
    </location>
</feature>
<dbReference type="RefSeq" id="WP_320237113.1">
    <property type="nucleotide sequence ID" value="NZ_JAVIJF010000044.1"/>
</dbReference>
<feature type="non-terminal residue" evidence="2">
    <location>
        <position position="1190"/>
    </location>
</feature>
<dbReference type="InterPro" id="IPR010221">
    <property type="entry name" value="VCBS_dom"/>
</dbReference>
<reference evidence="2 3" key="1">
    <citation type="submission" date="2023-08" db="EMBL/GenBank/DDBJ databases">
        <title>Implementing the SeqCode for naming new Mesorhizobium species isolated from Vachellia karroo root nodules.</title>
        <authorList>
            <person name="Van Lill M."/>
        </authorList>
    </citation>
    <scope>NUCLEOTIDE SEQUENCE [LARGE SCALE GENOMIC DNA]</scope>
    <source>
        <strain evidence="2 3">MSK 1335</strain>
    </source>
</reference>
<dbReference type="Pfam" id="PF17963">
    <property type="entry name" value="Big_9"/>
    <property type="match status" value="3"/>
</dbReference>
<sequence length="1190" mass="116787">MTTNIEFDAVSNSWDEHTSVGENPISTGVQVAQAASGQAASEPVPVDVGSGTPAQGAANAQGANPPAADAKAPASNASASAPAANAAAANAPHEYHVEAGNVVKLPASVSIDNIKVDGHDLVLTQPDGSQIVIKDAALNVPTFILGDVEVPRVALIAALEASHVDVAFGADGSISAGGNGSPGSAGGNFEQPPGGIGDGFGLSALLPPTDLAFGQPDHRELFPGLAPDHTPTILDLTPSVEGGDTTVDEKGLPASSGSEGSGEAAAPGADGDPSEHNTGTFTINSPDGIGSLTVNGQVISAAALANSGSTPIEITTPLGNTLTINGYDAATGQVSYTYTLLHSEPHPGAGIDSIFDNMTVTVTDSDGDVSLPGTLSVQIVDDVPTANPDANSVAAGSHAEISGNVMTGAGETDPSTSADVKGADGASVTSAFGTGAAQDVTSAATGTTIAGQYGTLTLYSDGHYTYDRAANTPGGVNDVFHYTLTDGDGDQSNTTLTINIGNEPPRLGDIPAAGAAGAIVYEAGLASGTLHDGSNAVSGTIGFTSQDGVNSVTLGGHALSSDSGNPTTFTDTTTGGTVSAWYEYTGATGTGTIHYTYTLTSDFHSATGGDGANTEAAPSFAVVVTDLDNQPASGNLVINVIDDVPAAKADTDAAQSGETVTGNVETGISTHGTGAADTAGADGIASIAWSGSVTNAGVTTVTGAHGVLTVLANGDYSYQANPNTTAGNDVFNYTITDGDSDTSPATLTIAVANGQPQVSPALAAVDEAGLDTTPPAGDLGPGTVNGSHAGDGSETTTGTLTFSDPDGATVTGVATGNVGSDVSGNVGTNINGTYGILHVNADGTYTYTLTNPEANVPAGNDGANVQPGQDVFTYTVKDGYGNTSTSTITISIKDDVPTAHNDTDAAQSGEKVTGNVETGISTHGTGAADTAGADGIASIAWSGSVTNAGVTTVTGAHGVLTVLANGDYSYQANPNTPTGTDVFNYTITDGDSDTSPATLTIAVANGQPQVSPALAAVDEAGLDTTPPAGDLGPGTVNGSHAGDGSETTTGTLTFSDPDGATVTGVATGNVGSDVSGNVGTNINGTYGILHVNADGTYTYTLTNPEANVPAGNDGANVQPGQDVFTFTVTDGLGNTSTSTISINITDDVPSIALSGTPAPTLNVDESYLTAATNGVAGSGTGPAGATTDTQ</sequence>
<protein>
    <submittedName>
        <fullName evidence="2">VCBS domain-containing protein</fullName>
    </submittedName>
</protein>
<evidence type="ECO:0000313" key="2">
    <source>
        <dbReference type="EMBL" id="MDX8529249.1"/>
    </source>
</evidence>
<feature type="region of interest" description="Disordered" evidence="1">
    <location>
        <begin position="236"/>
        <end position="279"/>
    </location>
</feature>
<gene>
    <name evidence="2" type="ORF">RFM68_32940</name>
</gene>
<feature type="compositionally biased region" description="Polar residues" evidence="1">
    <location>
        <begin position="793"/>
        <end position="802"/>
    </location>
</feature>
<feature type="compositionally biased region" description="Polar residues" evidence="1">
    <location>
        <begin position="1045"/>
        <end position="1054"/>
    </location>
</feature>
<proteinExistence type="predicted"/>
<organism evidence="2 3">
    <name type="scientific">Mesorhizobium montanum</name>
    <dbReference type="NCBI Taxonomy" id="3072323"/>
    <lineage>
        <taxon>Bacteria</taxon>
        <taxon>Pseudomonadati</taxon>
        <taxon>Pseudomonadota</taxon>
        <taxon>Alphaproteobacteria</taxon>
        <taxon>Hyphomicrobiales</taxon>
        <taxon>Phyllobacteriaceae</taxon>
        <taxon>Mesorhizobium</taxon>
    </lineage>
</organism>
<feature type="compositionally biased region" description="Low complexity" evidence="1">
    <location>
        <begin position="28"/>
        <end position="41"/>
    </location>
</feature>
<feature type="compositionally biased region" description="Polar residues" evidence="1">
    <location>
        <begin position="1"/>
        <end position="13"/>
    </location>
</feature>
<feature type="compositionally biased region" description="Low complexity" evidence="1">
    <location>
        <begin position="253"/>
        <end position="271"/>
    </location>
</feature>
<evidence type="ECO:0000256" key="1">
    <source>
        <dbReference type="SAM" id="MobiDB-lite"/>
    </source>
</evidence>
<accession>A0ABU4ZV04</accession>
<feature type="region of interest" description="Disordered" evidence="1">
    <location>
        <begin position="179"/>
        <end position="201"/>
    </location>
</feature>
<dbReference type="NCBIfam" id="TIGR01965">
    <property type="entry name" value="VCBS_repeat"/>
    <property type="match status" value="3"/>
</dbReference>
<name>A0ABU4ZV04_9HYPH</name>
<evidence type="ECO:0000313" key="3">
    <source>
        <dbReference type="Proteomes" id="UP001276840"/>
    </source>
</evidence>
<feature type="region of interest" description="Disordered" evidence="1">
    <location>
        <begin position="1025"/>
        <end position="1056"/>
    </location>
</feature>
<dbReference type="EMBL" id="JAVIJF010000044">
    <property type="protein sequence ID" value="MDX8529249.1"/>
    <property type="molecule type" value="Genomic_DNA"/>
</dbReference>
<feature type="compositionally biased region" description="Low complexity" evidence="1">
    <location>
        <begin position="53"/>
        <end position="76"/>
    </location>
</feature>
<keyword evidence="3" id="KW-1185">Reference proteome</keyword>
<feature type="region of interest" description="Disordered" evidence="1">
    <location>
        <begin position="773"/>
        <end position="804"/>
    </location>
</feature>
<dbReference type="Proteomes" id="UP001276840">
    <property type="component" value="Unassembled WGS sequence"/>
</dbReference>